<accession>A0A9P1NQU8</accession>
<name>A0A9P1NQU8_9PROT</name>
<dbReference type="EMBL" id="HE577330">
    <property type="protein sequence ID" value="CCD02390.1"/>
    <property type="molecule type" value="Genomic_DNA"/>
</dbReference>
<feature type="compositionally biased region" description="Basic residues" evidence="1">
    <location>
        <begin position="1"/>
        <end position="10"/>
    </location>
</feature>
<dbReference type="KEGG" id="abs:AZOBR_p310132"/>
<dbReference type="Proteomes" id="UP000007319">
    <property type="component" value="Plasmid AZOBR_p3"/>
</dbReference>
<feature type="compositionally biased region" description="Low complexity" evidence="1">
    <location>
        <begin position="11"/>
        <end position="26"/>
    </location>
</feature>
<keyword evidence="2" id="KW-0614">Plasmid</keyword>
<organism evidence="2 3">
    <name type="scientific">Azospirillum baldaniorum</name>
    <dbReference type="NCBI Taxonomy" id="1064539"/>
    <lineage>
        <taxon>Bacteria</taxon>
        <taxon>Pseudomonadati</taxon>
        <taxon>Pseudomonadota</taxon>
        <taxon>Alphaproteobacteria</taxon>
        <taxon>Rhodospirillales</taxon>
        <taxon>Azospirillaceae</taxon>
        <taxon>Azospirillum</taxon>
    </lineage>
</organism>
<geneLocation type="plasmid" evidence="2 3">
    <name>AZOBR_p3</name>
</geneLocation>
<dbReference type="AlphaFoldDB" id="A0A9P1NQU8"/>
<protein>
    <submittedName>
        <fullName evidence="2">Uncharacterized protein</fullName>
    </submittedName>
</protein>
<reference evidence="2 3" key="1">
    <citation type="journal article" date="2011" name="PLoS Genet.">
        <title>Azospirillum genomes reveal transition of bacteria from aquatic to terrestrial environments.</title>
        <authorList>
            <person name="Wisniewski-Dye F."/>
            <person name="Borziak K."/>
            <person name="Khalsa-Moyers G."/>
            <person name="Alexandre G."/>
            <person name="Sukharnikov L.O."/>
            <person name="Wuichet K."/>
            <person name="Hurst G.B."/>
            <person name="McDonald W.H."/>
            <person name="Robertson J.S."/>
            <person name="Barbe V."/>
            <person name="Calteau A."/>
            <person name="Rouy Z."/>
            <person name="Mangenot S."/>
            <person name="Prigent-Combaret C."/>
            <person name="Normand P."/>
            <person name="Boyer M."/>
            <person name="Siguier P."/>
            <person name="Dessaux Y."/>
            <person name="Elmerich C."/>
            <person name="Condemine G."/>
            <person name="Krishnen G."/>
            <person name="Kennedy I."/>
            <person name="Paterson A.H."/>
            <person name="Gonzalez V."/>
            <person name="Mavingui P."/>
            <person name="Zhulin I.B."/>
        </authorList>
    </citation>
    <scope>NUCLEOTIDE SEQUENCE [LARGE SCALE GENOMIC DNA]</scope>
    <source>
        <strain evidence="2 3">Sp245</strain>
    </source>
</reference>
<evidence type="ECO:0000313" key="2">
    <source>
        <dbReference type="EMBL" id="CCD02390.1"/>
    </source>
</evidence>
<feature type="region of interest" description="Disordered" evidence="1">
    <location>
        <begin position="1"/>
        <end position="26"/>
    </location>
</feature>
<keyword evidence="3" id="KW-1185">Reference proteome</keyword>
<proteinExistence type="predicted"/>
<evidence type="ECO:0000256" key="1">
    <source>
        <dbReference type="SAM" id="MobiDB-lite"/>
    </source>
</evidence>
<evidence type="ECO:0000313" key="3">
    <source>
        <dbReference type="Proteomes" id="UP000007319"/>
    </source>
</evidence>
<gene>
    <name evidence="2" type="ORF">AZOBR_p310132</name>
</gene>
<sequence length="97" mass="10492">MLKPSTRFRKGAASTSRGGSRRCSSAAHLVSWSRTRTMAPMAPASLRPADGAAHVVFMILSFKRMAFTRMVFNPMAFKQTAVKPGGFRRCGGAGEAR</sequence>